<sequence length="211" mass="21903">MHQPQPSAADPPTPPVAGVLLAAGAGRRFGRPKALVEYQGELLVERAAAVLRDGGCAPVHVVVGAEAERIRTQARLPGCRLVVNPDWPTGMASSLRAGLASLPDGPAAALVTLVDTPGVTAAAVARLLAAHADGADLAAAGYAGRRGHPVLLGRRWWAEAATLATGDRGARDLLRAHEDELRLVECGRIAEPTDIDTVEDLRALQGRAARP</sequence>
<dbReference type="Pfam" id="PF12804">
    <property type="entry name" value="NTP_transf_3"/>
    <property type="match status" value="1"/>
</dbReference>
<dbReference type="CDD" id="cd04182">
    <property type="entry name" value="GT_2_like_f"/>
    <property type="match status" value="1"/>
</dbReference>
<comment type="caution">
    <text evidence="2">The sequence shown here is derived from an EMBL/GenBank/DDBJ whole genome shotgun (WGS) entry which is preliminary data.</text>
</comment>
<dbReference type="EC" id="1.1.1.328" evidence="2"/>
<dbReference type="PANTHER" id="PTHR43777:SF1">
    <property type="entry name" value="MOLYBDENUM COFACTOR CYTIDYLYLTRANSFERASE"/>
    <property type="match status" value="1"/>
</dbReference>
<dbReference type="EMBL" id="JACBZD010000002">
    <property type="protein sequence ID" value="NYI08347.1"/>
    <property type="molecule type" value="Genomic_DNA"/>
</dbReference>
<organism evidence="2 3">
    <name type="scientific">Allostreptomyces psammosilenae</name>
    <dbReference type="NCBI Taxonomy" id="1892865"/>
    <lineage>
        <taxon>Bacteria</taxon>
        <taxon>Bacillati</taxon>
        <taxon>Actinomycetota</taxon>
        <taxon>Actinomycetes</taxon>
        <taxon>Kitasatosporales</taxon>
        <taxon>Streptomycetaceae</taxon>
        <taxon>Allostreptomyces</taxon>
    </lineage>
</organism>
<dbReference type="Gene3D" id="3.90.550.10">
    <property type="entry name" value="Spore Coat Polysaccharide Biosynthesis Protein SpsA, Chain A"/>
    <property type="match status" value="1"/>
</dbReference>
<accession>A0A853A2J3</accession>
<dbReference type="Proteomes" id="UP000567795">
    <property type="component" value="Unassembled WGS sequence"/>
</dbReference>
<feature type="domain" description="MobA-like NTP transferase" evidence="1">
    <location>
        <begin position="18"/>
        <end position="178"/>
    </location>
</feature>
<dbReference type="InterPro" id="IPR029044">
    <property type="entry name" value="Nucleotide-diphossugar_trans"/>
</dbReference>
<evidence type="ECO:0000313" key="2">
    <source>
        <dbReference type="EMBL" id="NYI08347.1"/>
    </source>
</evidence>
<dbReference type="GO" id="GO:0016779">
    <property type="term" value="F:nucleotidyltransferase activity"/>
    <property type="evidence" value="ECO:0007669"/>
    <property type="project" value="UniProtKB-ARBA"/>
</dbReference>
<dbReference type="InterPro" id="IPR025877">
    <property type="entry name" value="MobA-like_NTP_Trfase"/>
</dbReference>
<dbReference type="AlphaFoldDB" id="A0A853A2J3"/>
<proteinExistence type="predicted"/>
<dbReference type="SUPFAM" id="SSF53448">
    <property type="entry name" value="Nucleotide-diphospho-sugar transferases"/>
    <property type="match status" value="1"/>
</dbReference>
<keyword evidence="2" id="KW-0560">Oxidoreductase</keyword>
<evidence type="ECO:0000313" key="3">
    <source>
        <dbReference type="Proteomes" id="UP000567795"/>
    </source>
</evidence>
<reference evidence="2 3" key="1">
    <citation type="submission" date="2020-07" db="EMBL/GenBank/DDBJ databases">
        <title>Sequencing the genomes of 1000 actinobacteria strains.</title>
        <authorList>
            <person name="Klenk H.-P."/>
        </authorList>
    </citation>
    <scope>NUCLEOTIDE SEQUENCE [LARGE SCALE GENOMIC DNA]</scope>
    <source>
        <strain evidence="2 3">DSM 42178</strain>
    </source>
</reference>
<dbReference type="RefSeq" id="WP_179817178.1">
    <property type="nucleotide sequence ID" value="NZ_JACBZD010000002.1"/>
</dbReference>
<gene>
    <name evidence="2" type="ORF">FHU37_005376</name>
</gene>
<name>A0A853A2J3_9ACTN</name>
<keyword evidence="3" id="KW-1185">Reference proteome</keyword>
<evidence type="ECO:0000259" key="1">
    <source>
        <dbReference type="Pfam" id="PF12804"/>
    </source>
</evidence>
<dbReference type="PANTHER" id="PTHR43777">
    <property type="entry name" value="MOLYBDENUM COFACTOR CYTIDYLYLTRANSFERASE"/>
    <property type="match status" value="1"/>
</dbReference>
<dbReference type="GO" id="GO:0016491">
    <property type="term" value="F:oxidoreductase activity"/>
    <property type="evidence" value="ECO:0007669"/>
    <property type="project" value="UniProtKB-KW"/>
</dbReference>
<protein>
    <submittedName>
        <fullName evidence="2">Nicotine blue oxidoreductase</fullName>
        <ecNumber evidence="2">1.1.1.328</ecNumber>
    </submittedName>
</protein>